<dbReference type="GeneID" id="5051472"/>
<evidence type="ECO:0000256" key="2">
    <source>
        <dbReference type="ARBA" id="ARBA00022630"/>
    </source>
</evidence>
<dbReference type="GO" id="GO:0004499">
    <property type="term" value="F:N,N-dimethylaniline monooxygenase activity"/>
    <property type="evidence" value="ECO:0007669"/>
    <property type="project" value="InterPro"/>
</dbReference>
<organism evidence="6 7">
    <name type="scientific">Pyricularia oryzae (strain 70-15 / ATCC MYA-4617 / FGSC 8958)</name>
    <name type="common">Rice blast fungus</name>
    <name type="synonym">Magnaporthe oryzae</name>
    <dbReference type="NCBI Taxonomy" id="242507"/>
    <lineage>
        <taxon>Eukaryota</taxon>
        <taxon>Fungi</taxon>
        <taxon>Dikarya</taxon>
        <taxon>Ascomycota</taxon>
        <taxon>Pezizomycotina</taxon>
        <taxon>Sordariomycetes</taxon>
        <taxon>Sordariomycetidae</taxon>
        <taxon>Magnaporthales</taxon>
        <taxon>Pyriculariaceae</taxon>
        <taxon>Pyricularia</taxon>
    </lineage>
</organism>
<keyword evidence="7" id="KW-1185">Reference proteome</keyword>
<dbReference type="HOGENOM" id="CLU_019225_1_0_1"/>
<dbReference type="Proteomes" id="UP000009058">
    <property type="component" value="Chromosome 1"/>
</dbReference>
<dbReference type="EMBL" id="CM001231">
    <property type="protein sequence ID" value="EHA56520.1"/>
    <property type="molecule type" value="Genomic_DNA"/>
</dbReference>
<protein>
    <submittedName>
        <fullName evidence="6">Uncharacterized protein</fullName>
    </submittedName>
</protein>
<dbReference type="Pfam" id="PF00743">
    <property type="entry name" value="FMO-like"/>
    <property type="match status" value="1"/>
</dbReference>
<dbReference type="KEGG" id="mgr:MGG_14574"/>
<dbReference type="RefSeq" id="XP_003709132.1">
    <property type="nucleotide sequence ID" value="XM_003709084.1"/>
</dbReference>
<dbReference type="AlphaFoldDB" id="G4MQY5"/>
<dbReference type="InterPro" id="IPR036188">
    <property type="entry name" value="FAD/NAD-bd_sf"/>
</dbReference>
<dbReference type="InParanoid" id="G4MQY5"/>
<dbReference type="InterPro" id="IPR050346">
    <property type="entry name" value="FMO-like"/>
</dbReference>
<dbReference type="PANTHER" id="PTHR23023">
    <property type="entry name" value="DIMETHYLANILINE MONOOXYGENASE"/>
    <property type="match status" value="1"/>
</dbReference>
<reference key="2">
    <citation type="submission" date="2011-05" db="EMBL/GenBank/DDBJ databases">
        <title>The Genome Sequence of Magnaporthe oryzae 70-15.</title>
        <authorList>
            <consortium name="The Broad Institute Genome Sequencing Platform"/>
            <person name="Ma L.-J."/>
            <person name="Dead R."/>
            <person name="Young S.K."/>
            <person name="Zeng Q."/>
            <person name="Gargeya S."/>
            <person name="Fitzgerald M."/>
            <person name="Haas B."/>
            <person name="Abouelleil A."/>
            <person name="Alvarado L."/>
            <person name="Arachchi H.M."/>
            <person name="Berlin A."/>
            <person name="Brown A."/>
            <person name="Chapman S.B."/>
            <person name="Chen Z."/>
            <person name="Dunbar C."/>
            <person name="Freedman E."/>
            <person name="Gearin G."/>
            <person name="Gellesch M."/>
            <person name="Goldberg J."/>
            <person name="Griggs A."/>
            <person name="Gujja S."/>
            <person name="Heiman D."/>
            <person name="Howarth C."/>
            <person name="Larson L."/>
            <person name="Lui A."/>
            <person name="MacDonald P.J.P."/>
            <person name="Mehta T."/>
            <person name="Montmayeur A."/>
            <person name="Murphy C."/>
            <person name="Neiman D."/>
            <person name="Pearson M."/>
            <person name="Priest M."/>
            <person name="Roberts A."/>
            <person name="Saif S."/>
            <person name="Shea T."/>
            <person name="Shenoy N."/>
            <person name="Sisk P."/>
            <person name="Stolte C."/>
            <person name="Sykes S."/>
            <person name="Yandava C."/>
            <person name="Wortman J."/>
            <person name="Nusbaum C."/>
            <person name="Birren B."/>
        </authorList>
    </citation>
    <scope>NUCLEOTIDE SEQUENCE</scope>
    <source>
        <strain>70-15</strain>
    </source>
</reference>
<keyword evidence="2" id="KW-0285">Flavoprotein</keyword>
<dbReference type="InterPro" id="IPR020946">
    <property type="entry name" value="Flavin_mOase-like"/>
</dbReference>
<evidence type="ECO:0000313" key="6">
    <source>
        <dbReference type="EMBL" id="EHA56520.1"/>
    </source>
</evidence>
<proteinExistence type="inferred from homology"/>
<comment type="similarity">
    <text evidence="1">Belongs to the FMO family.</text>
</comment>
<evidence type="ECO:0000313" key="7">
    <source>
        <dbReference type="Proteomes" id="UP000009058"/>
    </source>
</evidence>
<dbReference type="OMA" id="WISPFWI"/>
<gene>
    <name evidence="6" type="ORF">MGG_14574</name>
</gene>
<keyword evidence="4" id="KW-0560">Oxidoreductase</keyword>
<evidence type="ECO:0000256" key="5">
    <source>
        <dbReference type="SAM" id="MobiDB-lite"/>
    </source>
</evidence>
<evidence type="ECO:0000256" key="1">
    <source>
        <dbReference type="ARBA" id="ARBA00009183"/>
    </source>
</evidence>
<dbReference type="eggNOG" id="KOG1399">
    <property type="taxonomic scope" value="Eukaryota"/>
</dbReference>
<dbReference type="GO" id="GO:0050661">
    <property type="term" value="F:NADP binding"/>
    <property type="evidence" value="ECO:0007669"/>
    <property type="project" value="InterPro"/>
</dbReference>
<dbReference type="Gene3D" id="3.50.50.60">
    <property type="entry name" value="FAD/NAD(P)-binding domain"/>
    <property type="match status" value="1"/>
</dbReference>
<keyword evidence="3" id="KW-0274">FAD</keyword>
<dbReference type="SUPFAM" id="SSF51905">
    <property type="entry name" value="FAD/NAD(P)-binding domain"/>
    <property type="match status" value="1"/>
</dbReference>
<dbReference type="OrthoDB" id="2915840at2759"/>
<dbReference type="GO" id="GO:0050660">
    <property type="term" value="F:flavin adenine dinucleotide binding"/>
    <property type="evidence" value="ECO:0007669"/>
    <property type="project" value="InterPro"/>
</dbReference>
<sequence>MENLDCVVIGAGWYGLASAKQYHTQNPDHVLAILDSSPTIGGVWAEHRLYPGLKSNCLRGSYEFPDFPLTDDYGVPDRKYLPGEVINRYHVSYAKHFGIHRFFRGSTRVVSAEHEAGDGGWTLTIQSGYDVQNPDHDLPSTQIFTKRLIVATGLTSDPFMPTYAGQDDYGAPLFHSRDFKQNADTLEAGRTRRVTVLGGSKSAWDAVYAYGSRGIPVDWVIRQSGHGPCWMSPSFVTPFKKWLEALVNIRLLTWFSPCVWAQDGGYQAMRRFYHGTAVGRAITKAFWSVLGGDVTSLCRFDSHPELAKLKPWTDAFYAGCSFSILNYDTDFFDLVRSGVVKVHIADVDHLSHHKVHLADAEGTVLESDAFVSVTGWRDRPPLKFLPEGIEAELGMPHYPPSEPVPTDLASQRHLFDRADVEILSRFPRLKDPGSFNKRYVPLAQQKGVTVDENKLTPTSPTSTFLLHRFMVPPSARFLRTKDIAFVGFNMNFSNAITAHVQGLWVSAYFAGKLERDPSAVIRNDDGDEYDRSSSSSDSSCDKKWAAEKTLQDLQYETVLHNRMGKWRYPHDHGAKHPDFVFEALPFLDTLVADLGLPVHRKKSWFSEVTEPYGVKDYSNVNEQYVDRLKALEMP</sequence>
<dbReference type="VEuPathDB" id="FungiDB:MGG_14574"/>
<feature type="region of interest" description="Disordered" evidence="5">
    <location>
        <begin position="520"/>
        <end position="541"/>
    </location>
</feature>
<evidence type="ECO:0000256" key="4">
    <source>
        <dbReference type="ARBA" id="ARBA00023002"/>
    </source>
</evidence>
<accession>G4MQY5</accession>
<evidence type="ECO:0000256" key="3">
    <source>
        <dbReference type="ARBA" id="ARBA00022827"/>
    </source>
</evidence>
<reference evidence="6 7" key="1">
    <citation type="journal article" date="2005" name="Nature">
        <title>The genome sequence of the rice blast fungus Magnaporthe grisea.</title>
        <authorList>
            <person name="Dean R.A."/>
            <person name="Talbot N.J."/>
            <person name="Ebbole D.J."/>
            <person name="Farman M.L."/>
            <person name="Mitchell T.K."/>
            <person name="Orbach M.J."/>
            <person name="Thon M."/>
            <person name="Kulkarni R."/>
            <person name="Xu J.R."/>
            <person name="Pan H."/>
            <person name="Read N.D."/>
            <person name="Lee Y.H."/>
            <person name="Carbone I."/>
            <person name="Brown D."/>
            <person name="Oh Y.Y."/>
            <person name="Donofrio N."/>
            <person name="Jeong J.S."/>
            <person name="Soanes D.M."/>
            <person name="Djonovic S."/>
            <person name="Kolomiets E."/>
            <person name="Rehmeyer C."/>
            <person name="Li W."/>
            <person name="Harding M."/>
            <person name="Kim S."/>
            <person name="Lebrun M.H."/>
            <person name="Bohnert H."/>
            <person name="Coughlan S."/>
            <person name="Butler J."/>
            <person name="Calvo S."/>
            <person name="Ma L.J."/>
            <person name="Nicol R."/>
            <person name="Purcell S."/>
            <person name="Nusbaum C."/>
            <person name="Galagan J.E."/>
            <person name="Birren B.W."/>
        </authorList>
    </citation>
    <scope>NUCLEOTIDE SEQUENCE [LARGE SCALE GENOMIC DNA]</scope>
    <source>
        <strain evidence="7">70-15 / ATCC MYA-4617 / FGSC 8958</strain>
    </source>
</reference>
<name>G4MQY5_PYRO7</name>